<dbReference type="Proteomes" id="UP000246171">
    <property type="component" value="Unassembled WGS sequence"/>
</dbReference>
<name>A0A317UI95_ASPEC</name>
<reference evidence="1" key="1">
    <citation type="submission" date="2016-12" db="EMBL/GenBank/DDBJ databases">
        <title>The genomes of Aspergillus section Nigri reveals drivers in fungal speciation.</title>
        <authorList>
            <consortium name="DOE Joint Genome Institute"/>
            <person name="Vesth T.C."/>
            <person name="Nybo J."/>
            <person name="Theobald S."/>
            <person name="Brandl J."/>
            <person name="Frisvad J.C."/>
            <person name="Nielsen K.F."/>
            <person name="Lyhne E.K."/>
            <person name="Kogle M.E."/>
            <person name="Kuo A."/>
            <person name="Riley R."/>
            <person name="Clum A."/>
            <person name="Nolan M."/>
            <person name="Lipzen A."/>
            <person name="Salamov A."/>
            <person name="Henrissat B."/>
            <person name="Wiebenga A."/>
            <person name="De vries R.P."/>
            <person name="Grigoriev I.V."/>
            <person name="Mortensen U.H."/>
            <person name="Andersen M.R."/>
            <person name="Baker S.E."/>
        </authorList>
    </citation>
    <scope>NUCLEOTIDE SEQUENCE</scope>
    <source>
        <strain evidence="1">CBS 122712</strain>
    </source>
</reference>
<sequence>MIRPRITLLKPIDCFGRYRLHSEFRPRSLANAGSSYKHRDRHCALCSQGRVIGGFEKMTKILGTALPA</sequence>
<evidence type="ECO:0000313" key="2">
    <source>
        <dbReference type="Proteomes" id="UP000246171"/>
    </source>
</evidence>
<comment type="caution">
    <text evidence="1">The sequence shown here is derived from an EMBL/GenBank/DDBJ whole genome shotgun (WGS) entry which is preliminary data.</text>
</comment>
<dbReference type="VEuPathDB" id="FungiDB:BO83DRAFT_210178"/>
<evidence type="ECO:0000313" key="1">
    <source>
        <dbReference type="EMBL" id="PWY61793.1"/>
    </source>
</evidence>
<protein>
    <submittedName>
        <fullName evidence="1">Uncharacterized protein</fullName>
    </submittedName>
</protein>
<dbReference type="GeneID" id="37048666"/>
<gene>
    <name evidence="1" type="ORF">BO83DRAFT_210178</name>
</gene>
<dbReference type="AlphaFoldDB" id="A0A317UI95"/>
<proteinExistence type="predicted"/>
<organism evidence="1 2">
    <name type="scientific">Aspergillus eucalypticola (strain CBS 122712 / IBT 29274)</name>
    <dbReference type="NCBI Taxonomy" id="1448314"/>
    <lineage>
        <taxon>Eukaryota</taxon>
        <taxon>Fungi</taxon>
        <taxon>Dikarya</taxon>
        <taxon>Ascomycota</taxon>
        <taxon>Pezizomycotina</taxon>
        <taxon>Eurotiomycetes</taxon>
        <taxon>Eurotiomycetidae</taxon>
        <taxon>Eurotiales</taxon>
        <taxon>Aspergillaceae</taxon>
        <taxon>Aspergillus</taxon>
        <taxon>Aspergillus subgen. Circumdati</taxon>
    </lineage>
</organism>
<dbReference type="RefSeq" id="XP_025381847.1">
    <property type="nucleotide sequence ID" value="XM_025526704.1"/>
</dbReference>
<dbReference type="EMBL" id="MSFU01000054">
    <property type="protein sequence ID" value="PWY61793.1"/>
    <property type="molecule type" value="Genomic_DNA"/>
</dbReference>
<keyword evidence="2" id="KW-1185">Reference proteome</keyword>
<accession>A0A317UI95</accession>